<dbReference type="SUPFAM" id="SSF56935">
    <property type="entry name" value="Porins"/>
    <property type="match status" value="1"/>
</dbReference>
<feature type="chain" id="PRO_5012850775" description="Porin domain-containing protein" evidence="1">
    <location>
        <begin position="20"/>
        <end position="293"/>
    </location>
</feature>
<sequence length="293" mass="31929">MFRPFCLALSLVCPFGASAQSLSFDGLSFDGTVAIGATDLMGGSGIGVIDATLDIPLTRRLPLSFEIGTYLFALDGKRPHETYAAFNWDDTWRLGVVRPAYDLVLPSVFARAASYLAYERAEYTRAHATVEAMRRTAVPWGLSWTQSYGRTDVAVSLHDAVKGTFRAVSASVRYSGDGWHLAAAVESVWSRNNAHHGINAKLGARFDLGEAQVGLAWLHPEANDRPDALALDLVFPLSHRLDVMAFGEFTDGGRDDAYGIALDYKVRPDTSVLFALTDGARGGVVHLTLERRF</sequence>
<evidence type="ECO:0000313" key="3">
    <source>
        <dbReference type="Proteomes" id="UP000207598"/>
    </source>
</evidence>
<gene>
    <name evidence="2" type="ORF">MAA8898_02896</name>
</gene>
<protein>
    <recommendedName>
        <fullName evidence="4">Porin domain-containing protein</fullName>
    </recommendedName>
</protein>
<keyword evidence="3" id="KW-1185">Reference proteome</keyword>
<evidence type="ECO:0000256" key="1">
    <source>
        <dbReference type="SAM" id="SignalP"/>
    </source>
</evidence>
<organism evidence="2 3">
    <name type="scientific">Maliponia aquimaris</name>
    <dbReference type="NCBI Taxonomy" id="1673631"/>
    <lineage>
        <taxon>Bacteria</taxon>
        <taxon>Pseudomonadati</taxon>
        <taxon>Pseudomonadota</taxon>
        <taxon>Alphaproteobacteria</taxon>
        <taxon>Rhodobacterales</taxon>
        <taxon>Paracoccaceae</taxon>
        <taxon>Maliponia</taxon>
    </lineage>
</organism>
<keyword evidence="1" id="KW-0732">Signal</keyword>
<feature type="signal peptide" evidence="1">
    <location>
        <begin position="1"/>
        <end position="19"/>
    </location>
</feature>
<dbReference type="Proteomes" id="UP000207598">
    <property type="component" value="Unassembled WGS sequence"/>
</dbReference>
<name>A0A238KLW0_9RHOB</name>
<dbReference type="RefSeq" id="WP_094021711.1">
    <property type="nucleotide sequence ID" value="NZ_FXYF01000007.1"/>
</dbReference>
<proteinExistence type="predicted"/>
<dbReference type="AlphaFoldDB" id="A0A238KLW0"/>
<dbReference type="OrthoDB" id="7828686at2"/>
<dbReference type="EMBL" id="FXYF01000007">
    <property type="protein sequence ID" value="SMX43744.1"/>
    <property type="molecule type" value="Genomic_DNA"/>
</dbReference>
<evidence type="ECO:0008006" key="4">
    <source>
        <dbReference type="Google" id="ProtNLM"/>
    </source>
</evidence>
<accession>A0A238KLW0</accession>
<evidence type="ECO:0000313" key="2">
    <source>
        <dbReference type="EMBL" id="SMX43744.1"/>
    </source>
</evidence>
<dbReference type="Gene3D" id="2.40.160.10">
    <property type="entry name" value="Porin"/>
    <property type="match status" value="1"/>
</dbReference>
<reference evidence="2 3" key="1">
    <citation type="submission" date="2017-05" db="EMBL/GenBank/DDBJ databases">
        <authorList>
            <person name="Song R."/>
            <person name="Chenine A.L."/>
            <person name="Ruprecht R.M."/>
        </authorList>
    </citation>
    <scope>NUCLEOTIDE SEQUENCE [LARGE SCALE GENOMIC DNA]</scope>
    <source>
        <strain evidence="2 3">CECT 8898</strain>
    </source>
</reference>
<dbReference type="InterPro" id="IPR023614">
    <property type="entry name" value="Porin_dom_sf"/>
</dbReference>